<dbReference type="PROSITE" id="PS00211">
    <property type="entry name" value="ABC_TRANSPORTER_1"/>
    <property type="match status" value="1"/>
</dbReference>
<dbReference type="GO" id="GO:0005524">
    <property type="term" value="F:ATP binding"/>
    <property type="evidence" value="ECO:0007669"/>
    <property type="project" value="UniProtKB-KW"/>
</dbReference>
<evidence type="ECO:0000256" key="1">
    <source>
        <dbReference type="ARBA" id="ARBA00022448"/>
    </source>
</evidence>
<evidence type="ECO:0000313" key="6">
    <source>
        <dbReference type="EMBL" id="QQK74441.1"/>
    </source>
</evidence>
<dbReference type="PANTHER" id="PTHR42788">
    <property type="entry name" value="TAURINE IMPORT ATP-BINDING PROTEIN-RELATED"/>
    <property type="match status" value="1"/>
</dbReference>
<dbReference type="InterPro" id="IPR003439">
    <property type="entry name" value="ABC_transporter-like_ATP-bd"/>
</dbReference>
<dbReference type="InterPro" id="IPR050166">
    <property type="entry name" value="ABC_transporter_ATP-bind"/>
</dbReference>
<evidence type="ECO:0000313" key="7">
    <source>
        <dbReference type="Proteomes" id="UP000595823"/>
    </source>
</evidence>
<dbReference type="Gene3D" id="3.40.50.300">
    <property type="entry name" value="P-loop containing nucleotide triphosphate hydrolases"/>
    <property type="match status" value="1"/>
</dbReference>
<proteinExistence type="predicted"/>
<keyword evidence="7" id="KW-1185">Reference proteome</keyword>
<evidence type="ECO:0000256" key="2">
    <source>
        <dbReference type="ARBA" id="ARBA00022741"/>
    </source>
</evidence>
<dbReference type="SUPFAM" id="SSF52540">
    <property type="entry name" value="P-loop containing nucleoside triphosphate hydrolases"/>
    <property type="match status" value="1"/>
</dbReference>
<sequence>MQMNKTLPAIQINNVEKSFSKNKEKITVIDDFNLDVAEGQFVSFVGPSGCGKSTLLHIVGGFIPETNGEIQIRGNKVTKPGPDRGMMFQEEALFPWRNVYDNVAWGLEVQKKSKKERQEIVERFLKLVNLEDFKNSMPSELSGGMKQRISLARVLAFDPDVLLMDEPFGALDAQTRETMQVELQRIWSESQKSVLFVTHDIDEAVFLGDVVAVFSKRPAQIKELVKIDLDRPRDISIRKSPDFVEYRNYIWDLLHDYSPETNYSQLGRQISHAK</sequence>
<dbReference type="Proteomes" id="UP000595823">
    <property type="component" value="Chromosome"/>
</dbReference>
<dbReference type="AlphaFoldDB" id="A0A7T6Z198"/>
<dbReference type="InterPro" id="IPR003593">
    <property type="entry name" value="AAA+_ATPase"/>
</dbReference>
<protein>
    <submittedName>
        <fullName evidence="6">ABC transporter ATP-binding protein</fullName>
    </submittedName>
</protein>
<evidence type="ECO:0000256" key="3">
    <source>
        <dbReference type="ARBA" id="ARBA00022840"/>
    </source>
</evidence>
<dbReference type="KEGG" id="scia:HUG15_01675"/>
<reference evidence="6 7" key="1">
    <citation type="submission" date="2020-06" db="EMBL/GenBank/DDBJ databases">
        <title>Genomic analysis of Salicibibacter sp. NKC5-3.</title>
        <authorList>
            <person name="Oh Y.J."/>
        </authorList>
    </citation>
    <scope>NUCLEOTIDE SEQUENCE [LARGE SCALE GENOMIC DNA]</scope>
    <source>
        <strain evidence="6 7">NKC5-3</strain>
    </source>
</reference>
<dbReference type="EMBL" id="CP054705">
    <property type="protein sequence ID" value="QQK74441.1"/>
    <property type="molecule type" value="Genomic_DNA"/>
</dbReference>
<dbReference type="GO" id="GO:0016887">
    <property type="term" value="F:ATP hydrolysis activity"/>
    <property type="evidence" value="ECO:0007669"/>
    <property type="project" value="InterPro"/>
</dbReference>
<name>A0A7T6Z198_9BACI</name>
<feature type="domain" description="ABC transporter" evidence="5">
    <location>
        <begin position="10"/>
        <end position="241"/>
    </location>
</feature>
<keyword evidence="2" id="KW-0547">Nucleotide-binding</keyword>
<dbReference type="InterPro" id="IPR027417">
    <property type="entry name" value="P-loop_NTPase"/>
</dbReference>
<keyword evidence="1" id="KW-0813">Transport</keyword>
<dbReference type="Pfam" id="PF00005">
    <property type="entry name" value="ABC_tran"/>
    <property type="match status" value="1"/>
</dbReference>
<gene>
    <name evidence="6" type="ORF">HUG15_01675</name>
</gene>
<dbReference type="SMART" id="SM00382">
    <property type="entry name" value="AAA"/>
    <property type="match status" value="1"/>
</dbReference>
<evidence type="ECO:0000259" key="5">
    <source>
        <dbReference type="PROSITE" id="PS50893"/>
    </source>
</evidence>
<dbReference type="CDD" id="cd03293">
    <property type="entry name" value="ABC_NrtD_SsuB_transporters"/>
    <property type="match status" value="1"/>
</dbReference>
<dbReference type="PROSITE" id="PS50893">
    <property type="entry name" value="ABC_TRANSPORTER_2"/>
    <property type="match status" value="1"/>
</dbReference>
<dbReference type="InterPro" id="IPR017871">
    <property type="entry name" value="ABC_transporter-like_CS"/>
</dbReference>
<dbReference type="PANTHER" id="PTHR42788:SF13">
    <property type="entry name" value="ALIPHATIC SULFONATES IMPORT ATP-BINDING PROTEIN SSUB"/>
    <property type="match status" value="1"/>
</dbReference>
<accession>A0A7T6Z198</accession>
<keyword evidence="3 6" id="KW-0067">ATP-binding</keyword>
<keyword evidence="4" id="KW-1278">Translocase</keyword>
<organism evidence="6 7">
    <name type="scientific">Salicibibacter cibarius</name>
    <dbReference type="NCBI Taxonomy" id="2743000"/>
    <lineage>
        <taxon>Bacteria</taxon>
        <taxon>Bacillati</taxon>
        <taxon>Bacillota</taxon>
        <taxon>Bacilli</taxon>
        <taxon>Bacillales</taxon>
        <taxon>Bacillaceae</taxon>
        <taxon>Salicibibacter</taxon>
    </lineage>
</organism>
<evidence type="ECO:0000256" key="4">
    <source>
        <dbReference type="ARBA" id="ARBA00022967"/>
    </source>
</evidence>